<feature type="domain" description="Oxidoreductase molybdopterin-binding" evidence="2">
    <location>
        <begin position="57"/>
        <end position="133"/>
    </location>
</feature>
<feature type="chain" id="PRO_5047182810" evidence="1">
    <location>
        <begin position="24"/>
        <end position="160"/>
    </location>
</feature>
<dbReference type="SUPFAM" id="SSF56524">
    <property type="entry name" value="Oxidoreductase molybdopterin-binding domain"/>
    <property type="match status" value="1"/>
</dbReference>
<dbReference type="Gene3D" id="3.90.420.10">
    <property type="entry name" value="Oxidoreductase, molybdopterin-binding domain"/>
    <property type="match status" value="1"/>
</dbReference>
<evidence type="ECO:0000313" key="4">
    <source>
        <dbReference type="Proteomes" id="UP001438953"/>
    </source>
</evidence>
<feature type="signal peptide" evidence="1">
    <location>
        <begin position="1"/>
        <end position="23"/>
    </location>
</feature>
<dbReference type="EMBL" id="JAYWLC010000008">
    <property type="protein sequence ID" value="MER5172483.1"/>
    <property type="molecule type" value="Genomic_DNA"/>
</dbReference>
<dbReference type="InterPro" id="IPR036374">
    <property type="entry name" value="OxRdtase_Mopterin-bd_sf"/>
</dbReference>
<accession>A0ABV1SHW1</accession>
<evidence type="ECO:0000256" key="1">
    <source>
        <dbReference type="SAM" id="SignalP"/>
    </source>
</evidence>
<evidence type="ECO:0000313" key="3">
    <source>
        <dbReference type="EMBL" id="MER5172483.1"/>
    </source>
</evidence>
<reference evidence="3 4" key="1">
    <citation type="submission" date="2024-01" db="EMBL/GenBank/DDBJ databases">
        <authorList>
            <person name="Deng Y."/>
            <person name="Su J."/>
        </authorList>
    </citation>
    <scope>NUCLEOTIDE SEQUENCE [LARGE SCALE GENOMIC DNA]</scope>
    <source>
        <strain evidence="3 4">CPCC 100088</strain>
    </source>
</reference>
<sequence length="160" mass="17506">MRYLKSSLAILAVFLASMMPALAQSPVLTIIGAPGHTAPVELDRAALEALPSGSFTTTTTWTKGPQEFKGVYLADLLAEYGVSEGNLKLTAVNDYSVTVPVSELHPNEALLAYSRNGETMSVRDKGPLWMVYPYDSDEALRNEVVYARSIWQVVKIEILN</sequence>
<protein>
    <submittedName>
        <fullName evidence="3">Molybdopterin-dependent oxidoreductase</fullName>
    </submittedName>
</protein>
<dbReference type="Proteomes" id="UP001438953">
    <property type="component" value="Unassembled WGS sequence"/>
</dbReference>
<organism evidence="3 4">
    <name type="scientific">Thioclava kandeliae</name>
    <dbReference type="NCBI Taxonomy" id="3070818"/>
    <lineage>
        <taxon>Bacteria</taxon>
        <taxon>Pseudomonadati</taxon>
        <taxon>Pseudomonadota</taxon>
        <taxon>Alphaproteobacteria</taxon>
        <taxon>Rhodobacterales</taxon>
        <taxon>Paracoccaceae</taxon>
        <taxon>Thioclava</taxon>
    </lineage>
</organism>
<reference evidence="3 4" key="2">
    <citation type="submission" date="2024-06" db="EMBL/GenBank/DDBJ databases">
        <title>Thioclava kandeliae sp. nov. from a rhizosphere soil sample of Kandelia candel in a mangrove.</title>
        <authorList>
            <person name="Mu T."/>
        </authorList>
    </citation>
    <scope>NUCLEOTIDE SEQUENCE [LARGE SCALE GENOMIC DNA]</scope>
    <source>
        <strain evidence="3 4">CPCC 100088</strain>
    </source>
</reference>
<name>A0ABV1SHW1_9RHOB</name>
<keyword evidence="4" id="KW-1185">Reference proteome</keyword>
<evidence type="ECO:0000259" key="2">
    <source>
        <dbReference type="Pfam" id="PF00174"/>
    </source>
</evidence>
<dbReference type="RefSeq" id="WP_350937341.1">
    <property type="nucleotide sequence ID" value="NZ_JAYWLC010000008.1"/>
</dbReference>
<keyword evidence="1" id="KW-0732">Signal</keyword>
<dbReference type="InterPro" id="IPR000572">
    <property type="entry name" value="OxRdtase_Mopterin-bd_dom"/>
</dbReference>
<proteinExistence type="predicted"/>
<gene>
    <name evidence="3" type="ORF">VSX56_11925</name>
</gene>
<comment type="caution">
    <text evidence="3">The sequence shown here is derived from an EMBL/GenBank/DDBJ whole genome shotgun (WGS) entry which is preliminary data.</text>
</comment>
<dbReference type="Pfam" id="PF00174">
    <property type="entry name" value="Oxidored_molyb"/>
    <property type="match status" value="1"/>
</dbReference>